<sequence length="135" mass="14288">MASGQLRLDTPRKLQAVRPNLGQGQATCVPPVDPSFKRMISQLATGQQILATEISMLASTGPRAIAYTGGLPLPPNGPYGMQSPPKVPSGLFPCGDHKGCHWVVVGCNSLRRPCDSHLRFSSGHAEKSTTSELAP</sequence>
<reference evidence="1" key="2">
    <citation type="submission" date="2014-03" db="EMBL/GenBank/DDBJ databases">
        <title>The whipworm genome and dual-species transcriptomics of an intimate host-pathogen interaction.</title>
        <authorList>
            <person name="Foth B.J."/>
            <person name="Tsai I.J."/>
            <person name="Reid A.J."/>
            <person name="Bancroft A.J."/>
            <person name="Nichol S."/>
            <person name="Tracey A."/>
            <person name="Holroyd N."/>
            <person name="Cotton J.A."/>
            <person name="Stanley E.J."/>
            <person name="Zarowiecki M."/>
            <person name="Liu J.Z."/>
            <person name="Huckvale T."/>
            <person name="Cooper P.J."/>
            <person name="Grencis R.K."/>
            <person name="Berriman M."/>
        </authorList>
    </citation>
    <scope>NUCLEOTIDE SEQUENCE [LARGE SCALE GENOMIC DNA]</scope>
</reference>
<organism evidence="1 2">
    <name type="scientific">Trichuris trichiura</name>
    <name type="common">Whipworm</name>
    <name type="synonym">Trichocephalus trichiurus</name>
    <dbReference type="NCBI Taxonomy" id="36087"/>
    <lineage>
        <taxon>Eukaryota</taxon>
        <taxon>Metazoa</taxon>
        <taxon>Ecdysozoa</taxon>
        <taxon>Nematoda</taxon>
        <taxon>Enoplea</taxon>
        <taxon>Dorylaimia</taxon>
        <taxon>Trichinellida</taxon>
        <taxon>Trichuridae</taxon>
        <taxon>Trichuris</taxon>
    </lineage>
</organism>
<keyword evidence="2" id="KW-1185">Reference proteome</keyword>
<protein>
    <submittedName>
        <fullName evidence="1">Chromatin remodeling complex subunit (Arp8)</fullName>
    </submittedName>
</protein>
<dbReference type="AlphaFoldDB" id="A0A077Z9B2"/>
<proteinExistence type="predicted"/>
<dbReference type="Proteomes" id="UP000030665">
    <property type="component" value="Unassembled WGS sequence"/>
</dbReference>
<name>A0A077Z9B2_TRITR</name>
<accession>A0A077Z9B2</accession>
<evidence type="ECO:0000313" key="2">
    <source>
        <dbReference type="Proteomes" id="UP000030665"/>
    </source>
</evidence>
<gene>
    <name evidence="1" type="ORF">TTRE_0000533001</name>
</gene>
<reference evidence="1" key="1">
    <citation type="submission" date="2014-01" db="EMBL/GenBank/DDBJ databases">
        <authorList>
            <person name="Aslett M."/>
        </authorList>
    </citation>
    <scope>NUCLEOTIDE SEQUENCE</scope>
</reference>
<evidence type="ECO:0000313" key="1">
    <source>
        <dbReference type="EMBL" id="CDW57047.1"/>
    </source>
</evidence>
<dbReference type="EMBL" id="HG806110">
    <property type="protein sequence ID" value="CDW57047.1"/>
    <property type="molecule type" value="Genomic_DNA"/>
</dbReference>